<dbReference type="EMBL" id="JAUSUE010000026">
    <property type="protein sequence ID" value="MDQ0205006.1"/>
    <property type="molecule type" value="Genomic_DNA"/>
</dbReference>
<keyword evidence="7 8" id="KW-0411">Iron-sulfur</keyword>
<evidence type="ECO:0000256" key="4">
    <source>
        <dbReference type="ARBA" id="ARBA00022737"/>
    </source>
</evidence>
<keyword evidence="6 8" id="KW-0408">Iron</keyword>
<dbReference type="PANTHER" id="PTHR43687:SF6">
    <property type="entry name" value="L-ASPARTATE SEMIALDEHYDE SULFURTRANSFERASE IRON-SULFUR SUBUNIT"/>
    <property type="match status" value="1"/>
</dbReference>
<organism evidence="10 11">
    <name type="scientific">Pectinatus haikarae</name>
    <dbReference type="NCBI Taxonomy" id="349096"/>
    <lineage>
        <taxon>Bacteria</taxon>
        <taxon>Bacillati</taxon>
        <taxon>Bacillota</taxon>
        <taxon>Negativicutes</taxon>
        <taxon>Selenomonadales</taxon>
        <taxon>Selenomonadaceae</taxon>
        <taxon>Pectinatus</taxon>
    </lineage>
</organism>
<dbReference type="InterPro" id="IPR050572">
    <property type="entry name" value="Fe-S_Ferredoxin"/>
</dbReference>
<keyword evidence="10" id="KW-0560">Oxidoreductase</keyword>
<protein>
    <recommendedName>
        <fullName evidence="8">Ferredoxin</fullName>
    </recommendedName>
</protein>
<reference evidence="10 11" key="1">
    <citation type="submission" date="2023-07" db="EMBL/GenBank/DDBJ databases">
        <title>Genomic Encyclopedia of Type Strains, Phase IV (KMG-IV): sequencing the most valuable type-strain genomes for metagenomic binning, comparative biology and taxonomic classification.</title>
        <authorList>
            <person name="Goeker M."/>
        </authorList>
    </citation>
    <scope>NUCLEOTIDE SEQUENCE [LARGE SCALE GENOMIC DNA]</scope>
    <source>
        <strain evidence="10 11">DSM 16980</strain>
    </source>
</reference>
<dbReference type="PROSITE" id="PS00198">
    <property type="entry name" value="4FE4S_FER_1"/>
    <property type="match status" value="1"/>
</dbReference>
<name>A0ABT9YBV0_9FIRM</name>
<dbReference type="SUPFAM" id="SSF54862">
    <property type="entry name" value="4Fe-4S ferredoxins"/>
    <property type="match status" value="1"/>
</dbReference>
<dbReference type="Gene3D" id="3.30.70.20">
    <property type="match status" value="1"/>
</dbReference>
<feature type="domain" description="4Fe-4S ferredoxin-type" evidence="9">
    <location>
        <begin position="1"/>
        <end position="30"/>
    </location>
</feature>
<evidence type="ECO:0000259" key="9">
    <source>
        <dbReference type="PROSITE" id="PS51379"/>
    </source>
</evidence>
<proteinExistence type="predicted"/>
<dbReference type="GO" id="GO:0009973">
    <property type="term" value="F:adenylyl-sulfate reductase activity"/>
    <property type="evidence" value="ECO:0007669"/>
    <property type="project" value="UniProtKB-EC"/>
</dbReference>
<sequence>MSITINNDLCIGCGRCSEICPGTLIELTEQHKAIMIYPRDCWGCASCLKECPTGAVSFFLGPDMGGRGAVMHAKKTGSITQWIITKADGIPVVLETDSRAANKY</sequence>
<dbReference type="PROSITE" id="PS51379">
    <property type="entry name" value="4FE4S_FER_2"/>
    <property type="match status" value="2"/>
</dbReference>
<dbReference type="InterPro" id="IPR017900">
    <property type="entry name" value="4Fe4S_Fe_S_CS"/>
</dbReference>
<dbReference type="InterPro" id="IPR001080">
    <property type="entry name" value="3Fe4S_ferredoxin"/>
</dbReference>
<dbReference type="RefSeq" id="WP_307225274.1">
    <property type="nucleotide sequence ID" value="NZ_CP116940.1"/>
</dbReference>
<keyword evidence="4" id="KW-0677">Repeat</keyword>
<accession>A0ABT9YBV0</accession>
<evidence type="ECO:0000256" key="3">
    <source>
        <dbReference type="ARBA" id="ARBA00022723"/>
    </source>
</evidence>
<evidence type="ECO:0000256" key="8">
    <source>
        <dbReference type="RuleBase" id="RU368020"/>
    </source>
</evidence>
<keyword evidence="11" id="KW-1185">Reference proteome</keyword>
<keyword evidence="1 8" id="KW-0813">Transport</keyword>
<gene>
    <name evidence="10" type="ORF">J2S01_002743</name>
</gene>
<keyword evidence="3 8" id="KW-0479">Metal-binding</keyword>
<feature type="domain" description="4Fe-4S ferredoxin-type" evidence="9">
    <location>
        <begin position="32"/>
        <end position="61"/>
    </location>
</feature>
<evidence type="ECO:0000313" key="10">
    <source>
        <dbReference type="EMBL" id="MDQ0205006.1"/>
    </source>
</evidence>
<evidence type="ECO:0000313" key="11">
    <source>
        <dbReference type="Proteomes" id="UP001239167"/>
    </source>
</evidence>
<dbReference type="PRINTS" id="PR00352">
    <property type="entry name" value="3FE4SFRDOXIN"/>
</dbReference>
<dbReference type="Proteomes" id="UP001239167">
    <property type="component" value="Unassembled WGS sequence"/>
</dbReference>
<dbReference type="PANTHER" id="PTHR43687">
    <property type="entry name" value="ADENYLYLSULFATE REDUCTASE, BETA SUBUNIT"/>
    <property type="match status" value="1"/>
</dbReference>
<evidence type="ECO:0000256" key="5">
    <source>
        <dbReference type="ARBA" id="ARBA00022982"/>
    </source>
</evidence>
<dbReference type="InterPro" id="IPR017896">
    <property type="entry name" value="4Fe4S_Fe-S-bd"/>
</dbReference>
<evidence type="ECO:0000256" key="1">
    <source>
        <dbReference type="ARBA" id="ARBA00022448"/>
    </source>
</evidence>
<comment type="function">
    <text evidence="8">Ferredoxins are iron-sulfur proteins that transfer electrons in a wide variety of metabolic reactions.</text>
</comment>
<dbReference type="Pfam" id="PF12838">
    <property type="entry name" value="Fer4_7"/>
    <property type="match status" value="1"/>
</dbReference>
<evidence type="ECO:0000256" key="2">
    <source>
        <dbReference type="ARBA" id="ARBA00022485"/>
    </source>
</evidence>
<evidence type="ECO:0000256" key="6">
    <source>
        <dbReference type="ARBA" id="ARBA00023004"/>
    </source>
</evidence>
<keyword evidence="2" id="KW-0004">4Fe-4S</keyword>
<evidence type="ECO:0000256" key="7">
    <source>
        <dbReference type="ARBA" id="ARBA00023014"/>
    </source>
</evidence>
<keyword evidence="5 8" id="KW-0249">Electron transport</keyword>
<comment type="caution">
    <text evidence="10">The sequence shown here is derived from an EMBL/GenBank/DDBJ whole genome shotgun (WGS) entry which is preliminary data.</text>
</comment>